<protein>
    <submittedName>
        <fullName evidence="2">Uncharacterized protein</fullName>
    </submittedName>
</protein>
<feature type="transmembrane region" description="Helical" evidence="1">
    <location>
        <begin position="120"/>
        <end position="139"/>
    </location>
</feature>
<keyword evidence="1" id="KW-1133">Transmembrane helix</keyword>
<keyword evidence="1" id="KW-0472">Membrane</keyword>
<organism evidence="2">
    <name type="scientific">Ixodes ricinus</name>
    <name type="common">Common tick</name>
    <name type="synonym">Acarus ricinus</name>
    <dbReference type="NCBI Taxonomy" id="34613"/>
    <lineage>
        <taxon>Eukaryota</taxon>
        <taxon>Metazoa</taxon>
        <taxon>Ecdysozoa</taxon>
        <taxon>Arthropoda</taxon>
        <taxon>Chelicerata</taxon>
        <taxon>Arachnida</taxon>
        <taxon>Acari</taxon>
        <taxon>Parasitiformes</taxon>
        <taxon>Ixodida</taxon>
        <taxon>Ixodoidea</taxon>
        <taxon>Ixodidae</taxon>
        <taxon>Ixodinae</taxon>
        <taxon>Ixodes</taxon>
    </lineage>
</organism>
<keyword evidence="1" id="KW-0812">Transmembrane</keyword>
<dbReference type="EMBL" id="GIFC01011936">
    <property type="protein sequence ID" value="MXU94019.1"/>
    <property type="molecule type" value="Transcribed_RNA"/>
</dbReference>
<dbReference type="AlphaFoldDB" id="A0A6B0UW57"/>
<evidence type="ECO:0000256" key="1">
    <source>
        <dbReference type="SAM" id="Phobius"/>
    </source>
</evidence>
<accession>A0A6B0UW57</accession>
<name>A0A6B0UW57_IXORI</name>
<reference evidence="2" key="1">
    <citation type="submission" date="2019-12" db="EMBL/GenBank/DDBJ databases">
        <title>An insight into the sialome of adult female Ixodes ricinus ticks feeding for 6 days.</title>
        <authorList>
            <person name="Perner J."/>
            <person name="Ribeiro J.M.C."/>
        </authorList>
    </citation>
    <scope>NUCLEOTIDE SEQUENCE</scope>
    <source>
        <strain evidence="2">Semi-engorged</strain>
        <tissue evidence="2">Salivary glands</tissue>
    </source>
</reference>
<sequence>MRPRVSLGLPSTMSFVLIFTSFTLFASNTCNARLTLLIWWTLRFPLSRFSSCPQRTSNNVKSLVPSLKSWKRSLTRGWSAFASCELIHLEKVFLCTSSRSFFSVLILWWNKARFSSSDEGAVSSSIVVLAGWSVLVIILQRRDNTTAKTTTAGEA</sequence>
<evidence type="ECO:0000313" key="2">
    <source>
        <dbReference type="EMBL" id="MXU94019.1"/>
    </source>
</evidence>
<proteinExistence type="predicted"/>